<evidence type="ECO:0000313" key="2">
    <source>
        <dbReference type="Proteomes" id="UP000030104"/>
    </source>
</evidence>
<reference evidence="1 2" key="1">
    <citation type="journal article" date="2015" name="Mol. Plant Microbe Interact.">
        <title>Genome, transcriptome, and functional analyses of Penicillium expansum provide new insights into secondary metabolism and pathogenicity.</title>
        <authorList>
            <person name="Ballester A.R."/>
            <person name="Marcet-Houben M."/>
            <person name="Levin E."/>
            <person name="Sela N."/>
            <person name="Selma-Lazaro C."/>
            <person name="Carmona L."/>
            <person name="Wisniewski M."/>
            <person name="Droby S."/>
            <person name="Gonzalez-Candelas L."/>
            <person name="Gabaldon T."/>
        </authorList>
    </citation>
    <scope>NUCLEOTIDE SEQUENCE [LARGE SCALE GENOMIC DNA]</scope>
    <source>
        <strain evidence="1 2">PHI-1</strain>
    </source>
</reference>
<keyword evidence="2" id="KW-1185">Reference proteome</keyword>
<dbReference type="HOGENOM" id="CLU_202733_0_0_1"/>
<organism evidence="1 2">
    <name type="scientific">Penicillium italicum</name>
    <name type="common">Blue mold</name>
    <dbReference type="NCBI Taxonomy" id="40296"/>
    <lineage>
        <taxon>Eukaryota</taxon>
        <taxon>Fungi</taxon>
        <taxon>Dikarya</taxon>
        <taxon>Ascomycota</taxon>
        <taxon>Pezizomycotina</taxon>
        <taxon>Eurotiomycetes</taxon>
        <taxon>Eurotiomycetidae</taxon>
        <taxon>Eurotiales</taxon>
        <taxon>Aspergillaceae</taxon>
        <taxon>Penicillium</taxon>
    </lineage>
</organism>
<comment type="caution">
    <text evidence="1">The sequence shown here is derived from an EMBL/GenBank/DDBJ whole genome shotgun (WGS) entry which is preliminary data.</text>
</comment>
<accession>A0A0A2L0F2</accession>
<dbReference type="Proteomes" id="UP000030104">
    <property type="component" value="Unassembled WGS sequence"/>
</dbReference>
<gene>
    <name evidence="1" type="ORF">PITC_044120</name>
</gene>
<dbReference type="PhylomeDB" id="A0A0A2L0F2"/>
<sequence>MVARVRLGKRLGLICPTEDRRGPEKKKNRMAVVTISGFVNARRSFRHRGRFLSRIT</sequence>
<evidence type="ECO:0000313" key="1">
    <source>
        <dbReference type="EMBL" id="KGO73552.1"/>
    </source>
</evidence>
<dbReference type="OrthoDB" id="10394987at2759"/>
<dbReference type="AlphaFoldDB" id="A0A0A2L0F2"/>
<name>A0A0A2L0F2_PENIT</name>
<protein>
    <submittedName>
        <fullName evidence="1">Uncharacterized protein</fullName>
    </submittedName>
</protein>
<dbReference type="EMBL" id="JQGA01000801">
    <property type="protein sequence ID" value="KGO73552.1"/>
    <property type="molecule type" value="Genomic_DNA"/>
</dbReference>
<proteinExistence type="predicted"/>